<evidence type="ECO:0000313" key="16">
    <source>
        <dbReference type="Proteomes" id="UP000661435"/>
    </source>
</evidence>
<dbReference type="SUPFAM" id="SSF52172">
    <property type="entry name" value="CheY-like"/>
    <property type="match status" value="2"/>
</dbReference>
<keyword evidence="11" id="KW-0472">Membrane</keyword>
<evidence type="ECO:0000256" key="7">
    <source>
        <dbReference type="ARBA" id="ARBA00023012"/>
    </source>
</evidence>
<dbReference type="SMART" id="SM00387">
    <property type="entry name" value="HATPase_c"/>
    <property type="match status" value="1"/>
</dbReference>
<dbReference type="Pfam" id="PF00072">
    <property type="entry name" value="Response_reg"/>
    <property type="match status" value="2"/>
</dbReference>
<evidence type="ECO:0000259" key="12">
    <source>
        <dbReference type="PROSITE" id="PS50109"/>
    </source>
</evidence>
<dbReference type="PRINTS" id="PR00344">
    <property type="entry name" value="BCTRLSENSOR"/>
</dbReference>
<dbReference type="GO" id="GO:0000155">
    <property type="term" value="F:phosphorelay sensor kinase activity"/>
    <property type="evidence" value="ECO:0007669"/>
    <property type="project" value="InterPro"/>
</dbReference>
<dbReference type="InterPro" id="IPR003594">
    <property type="entry name" value="HATPase_dom"/>
</dbReference>
<evidence type="ECO:0000256" key="6">
    <source>
        <dbReference type="ARBA" id="ARBA00022777"/>
    </source>
</evidence>
<dbReference type="RefSeq" id="WP_186908636.1">
    <property type="nucleotide sequence ID" value="NZ_JACOPP010000026.1"/>
</dbReference>
<dbReference type="Gene3D" id="3.30.450.20">
    <property type="entry name" value="PAS domain"/>
    <property type="match status" value="1"/>
</dbReference>
<feature type="domain" description="Histidine kinase" evidence="12">
    <location>
        <begin position="365"/>
        <end position="587"/>
    </location>
</feature>
<dbReference type="SUPFAM" id="SSF55874">
    <property type="entry name" value="ATPase domain of HSP90 chaperone/DNA topoisomerase II/histidine kinase"/>
    <property type="match status" value="1"/>
</dbReference>
<evidence type="ECO:0000256" key="2">
    <source>
        <dbReference type="ARBA" id="ARBA00006402"/>
    </source>
</evidence>
<reference evidence="15" key="1">
    <citation type="submission" date="2020-08" db="EMBL/GenBank/DDBJ databases">
        <title>Genome public.</title>
        <authorList>
            <person name="Liu C."/>
            <person name="Sun Q."/>
        </authorList>
    </citation>
    <scope>NUCLEOTIDE SEQUENCE</scope>
    <source>
        <strain evidence="15">NSJ-51</strain>
    </source>
</reference>
<evidence type="ECO:0000256" key="9">
    <source>
        <dbReference type="ARBA" id="ARBA00074306"/>
    </source>
</evidence>
<dbReference type="Gene3D" id="3.30.565.10">
    <property type="entry name" value="Histidine kinase-like ATPase, C-terminal domain"/>
    <property type="match status" value="1"/>
</dbReference>
<feature type="domain" description="PAC" evidence="14">
    <location>
        <begin position="295"/>
        <end position="347"/>
    </location>
</feature>
<keyword evidence="11" id="KW-1133">Transmembrane helix</keyword>
<dbReference type="FunFam" id="3.30.565.10:FF:000010">
    <property type="entry name" value="Sensor histidine kinase RcsC"/>
    <property type="match status" value="1"/>
</dbReference>
<keyword evidence="7" id="KW-0902">Two-component regulatory system</keyword>
<dbReference type="Pfam" id="PF02518">
    <property type="entry name" value="HATPase_c"/>
    <property type="match status" value="1"/>
</dbReference>
<comment type="catalytic activity">
    <reaction evidence="1">
        <text>ATP + protein L-histidine = ADP + protein N-phospho-L-histidine.</text>
        <dbReference type="EC" id="2.7.13.3"/>
    </reaction>
</comment>
<evidence type="ECO:0000256" key="11">
    <source>
        <dbReference type="SAM" id="Phobius"/>
    </source>
</evidence>
<keyword evidence="5 10" id="KW-0597">Phosphoprotein</keyword>
<evidence type="ECO:0000313" key="15">
    <source>
        <dbReference type="EMBL" id="MBC5734808.1"/>
    </source>
</evidence>
<dbReference type="InterPro" id="IPR036097">
    <property type="entry name" value="HisK_dim/P_sf"/>
</dbReference>
<evidence type="ECO:0000256" key="8">
    <source>
        <dbReference type="ARBA" id="ARBA00024867"/>
    </source>
</evidence>
<dbReference type="InterPro" id="IPR035965">
    <property type="entry name" value="PAS-like_dom_sf"/>
</dbReference>
<feature type="domain" description="Response regulatory" evidence="13">
    <location>
        <begin position="604"/>
        <end position="724"/>
    </location>
</feature>
<dbReference type="PROSITE" id="PS50109">
    <property type="entry name" value="HIS_KIN"/>
    <property type="match status" value="1"/>
</dbReference>
<dbReference type="InterPro" id="IPR004358">
    <property type="entry name" value="Sig_transdc_His_kin-like_C"/>
</dbReference>
<dbReference type="PROSITE" id="PS50110">
    <property type="entry name" value="RESPONSE_REGULATORY"/>
    <property type="match status" value="2"/>
</dbReference>
<dbReference type="InterPro" id="IPR036890">
    <property type="entry name" value="HATPase_C_sf"/>
</dbReference>
<dbReference type="Proteomes" id="UP000661435">
    <property type="component" value="Unassembled WGS sequence"/>
</dbReference>
<dbReference type="AlphaFoldDB" id="A0A8J6MFG8"/>
<evidence type="ECO:0000256" key="5">
    <source>
        <dbReference type="ARBA" id="ARBA00022553"/>
    </source>
</evidence>
<dbReference type="InterPro" id="IPR003661">
    <property type="entry name" value="HisK_dim/P_dom"/>
</dbReference>
<dbReference type="CDD" id="cd17546">
    <property type="entry name" value="REC_hyHK_CKI1_RcsC-like"/>
    <property type="match status" value="2"/>
</dbReference>
<dbReference type="EMBL" id="JACOPP010000026">
    <property type="protein sequence ID" value="MBC5734808.1"/>
    <property type="molecule type" value="Genomic_DNA"/>
</dbReference>
<dbReference type="SUPFAM" id="SSF55785">
    <property type="entry name" value="PYP-like sensor domain (PAS domain)"/>
    <property type="match status" value="1"/>
</dbReference>
<organism evidence="15 16">
    <name type="scientific">Lawsonibacter hominis</name>
    <dbReference type="NCBI Taxonomy" id="2763053"/>
    <lineage>
        <taxon>Bacteria</taxon>
        <taxon>Bacillati</taxon>
        <taxon>Bacillota</taxon>
        <taxon>Clostridia</taxon>
        <taxon>Eubacteriales</taxon>
        <taxon>Oscillospiraceae</taxon>
        <taxon>Lawsonibacter</taxon>
    </lineage>
</organism>
<protein>
    <recommendedName>
        <fullName evidence="9">Circadian input-output histidine kinase CikA</fullName>
        <ecNumber evidence="3">2.7.13.3</ecNumber>
    </recommendedName>
    <alternativeName>
        <fullName evidence="4">Stage 0 sporulation protein A homolog</fullName>
    </alternativeName>
</protein>
<name>A0A8J6MFG8_9FIRM</name>
<dbReference type="InterPro" id="IPR000700">
    <property type="entry name" value="PAS-assoc_C"/>
</dbReference>
<dbReference type="CDD" id="cd00082">
    <property type="entry name" value="HisKA"/>
    <property type="match status" value="1"/>
</dbReference>
<dbReference type="SUPFAM" id="SSF47384">
    <property type="entry name" value="Homodimeric domain of signal transducing histidine kinase"/>
    <property type="match status" value="1"/>
</dbReference>
<evidence type="ECO:0000256" key="4">
    <source>
        <dbReference type="ARBA" id="ARBA00018672"/>
    </source>
</evidence>
<accession>A0A8J6MFG8</accession>
<comment type="similarity">
    <text evidence="2">In the N-terminal section; belongs to the phytochrome family.</text>
</comment>
<dbReference type="EC" id="2.7.13.3" evidence="3"/>
<dbReference type="CDD" id="cd16922">
    <property type="entry name" value="HATPase_EvgS-ArcB-TorS-like"/>
    <property type="match status" value="1"/>
</dbReference>
<dbReference type="Gene3D" id="1.10.287.130">
    <property type="match status" value="1"/>
</dbReference>
<gene>
    <name evidence="15" type="ORF">H8S57_13900</name>
</gene>
<feature type="domain" description="Response regulatory" evidence="13">
    <location>
        <begin position="746"/>
        <end position="867"/>
    </location>
</feature>
<feature type="transmembrane region" description="Helical" evidence="11">
    <location>
        <begin position="187"/>
        <end position="206"/>
    </location>
</feature>
<keyword evidence="6" id="KW-0418">Kinase</keyword>
<proteinExistence type="inferred from homology"/>
<feature type="transmembrane region" description="Helical" evidence="11">
    <location>
        <begin position="15"/>
        <end position="37"/>
    </location>
</feature>
<dbReference type="PANTHER" id="PTHR45339:SF5">
    <property type="entry name" value="HISTIDINE KINASE"/>
    <property type="match status" value="1"/>
</dbReference>
<feature type="modified residue" description="4-aspartylphosphate" evidence="10">
    <location>
        <position position="658"/>
    </location>
</feature>
<dbReference type="Pfam" id="PF00512">
    <property type="entry name" value="HisKA"/>
    <property type="match status" value="1"/>
</dbReference>
<evidence type="ECO:0000259" key="14">
    <source>
        <dbReference type="PROSITE" id="PS50113"/>
    </source>
</evidence>
<dbReference type="Gene3D" id="3.40.50.2300">
    <property type="match status" value="2"/>
</dbReference>
<dbReference type="PROSITE" id="PS50113">
    <property type="entry name" value="PAC"/>
    <property type="match status" value="1"/>
</dbReference>
<comment type="function">
    <text evidence="8">May play the central regulatory role in sporulation. It may be an element of the effector pathway responsible for the activation of sporulation genes in response to nutritional stress. Spo0A may act in concert with spo0H (a sigma factor) to control the expression of some genes that are critical to the sporulation process.</text>
</comment>
<evidence type="ECO:0000256" key="1">
    <source>
        <dbReference type="ARBA" id="ARBA00000085"/>
    </source>
</evidence>
<dbReference type="InterPro" id="IPR011006">
    <property type="entry name" value="CheY-like_superfamily"/>
</dbReference>
<evidence type="ECO:0000256" key="10">
    <source>
        <dbReference type="PROSITE-ProRule" id="PRU00169"/>
    </source>
</evidence>
<feature type="modified residue" description="4-aspartylphosphate" evidence="10">
    <location>
        <position position="798"/>
    </location>
</feature>
<evidence type="ECO:0000256" key="3">
    <source>
        <dbReference type="ARBA" id="ARBA00012438"/>
    </source>
</evidence>
<keyword evidence="11" id="KW-0812">Transmembrane</keyword>
<keyword evidence="16" id="KW-1185">Reference proteome</keyword>
<sequence length="873" mass="97273">MRNRKWKNGGERINIVWPVLVCGLALLFAVLSTSTILSMNQDLSALYEYPYLNAQHINRAANAVSLMRQGMNRLAIRRGAKDYAAVRTLVEEAMPELEESLDYIAGHYLGPAEDVDVLKDAAEQIVVLQQELLEHEEYEAQKAKRLLEEELAPLYDQFMEDSNVVMVWSTAAVREMDRESDHTTRKVVILAAVMTLFILTVSVLYYRSIQKKSRELEGRELLFSLLTETIDDVVYIYHATRRESEFLSGNTERVLGLTEEELLRDPDKRRAMFADQESFRMVEAIFRGTVLRKPVERECRIMNPKTKREQWMLLQVYPVLQDGGVERYIAKLEDQTEERRTRQTLRDALENARQANAAKRNFLSRMSHEIRTPMNAIIGMTAIAAADPDDRAKTEECLTKIAYSSKYLLSIINDVLDMSAIESGKISITREPFDLARLLTELGAVYESQCASRGVQFALTNDLSEEHLIGDQVRLNQILHNLLSNAVKFTPAGGRVRLEVGQTGQQGVYRQLCFTVSDTGIGMDEGFQKRMYLPFEQDPHAGVLRQGGTGLGLAIVRNLVTLMGGNIRVKSAPGKGSVFQVELPFEPGQSVCCTVESGERKDLRVLVADDDRGTCEHAALLLERMGMSVRWVLSGAEAVEEILWACADGTDYDVCILDWQMPGMDGIETARRIRERVGPDLLIIILSAYDWSGVEPQARAAGVNAFLSKPMFPSNLHRALREAAGHGKTPPAPARRCGRYDFTGRRILLAEDNQLNLEIAAALLESAGAAVDQVSEGRAAVRAFAQSPPGTYDMILLDVQMPVLDGHGAARAIRACPRPDAARIPIFAMTANAFAEDVAAAKAAGMNEHVAKPIDAEALYALLDAYFRGDKEE</sequence>
<evidence type="ECO:0000259" key="13">
    <source>
        <dbReference type="PROSITE" id="PS50110"/>
    </source>
</evidence>
<dbReference type="InterPro" id="IPR005467">
    <property type="entry name" value="His_kinase_dom"/>
</dbReference>
<dbReference type="SMART" id="SM00448">
    <property type="entry name" value="REC"/>
    <property type="match status" value="2"/>
</dbReference>
<dbReference type="InterPro" id="IPR001789">
    <property type="entry name" value="Sig_transdc_resp-reg_receiver"/>
</dbReference>
<comment type="caution">
    <text evidence="15">The sequence shown here is derived from an EMBL/GenBank/DDBJ whole genome shotgun (WGS) entry which is preliminary data.</text>
</comment>
<dbReference type="SMART" id="SM00388">
    <property type="entry name" value="HisKA"/>
    <property type="match status" value="1"/>
</dbReference>
<dbReference type="PANTHER" id="PTHR45339">
    <property type="entry name" value="HYBRID SIGNAL TRANSDUCTION HISTIDINE KINASE J"/>
    <property type="match status" value="1"/>
</dbReference>
<keyword evidence="6" id="KW-0808">Transferase</keyword>